<keyword evidence="3" id="KW-1185">Reference proteome</keyword>
<evidence type="ECO:0000256" key="1">
    <source>
        <dbReference type="SAM" id="MobiDB-lite"/>
    </source>
</evidence>
<feature type="region of interest" description="Disordered" evidence="1">
    <location>
        <begin position="969"/>
        <end position="1039"/>
    </location>
</feature>
<feature type="region of interest" description="Disordered" evidence="1">
    <location>
        <begin position="790"/>
        <end position="819"/>
    </location>
</feature>
<feature type="region of interest" description="Disordered" evidence="1">
    <location>
        <begin position="865"/>
        <end position="886"/>
    </location>
</feature>
<organism evidence="2 3">
    <name type="scientific">Solea senegalensis</name>
    <name type="common">Senegalese sole</name>
    <dbReference type="NCBI Taxonomy" id="28829"/>
    <lineage>
        <taxon>Eukaryota</taxon>
        <taxon>Metazoa</taxon>
        <taxon>Chordata</taxon>
        <taxon>Craniata</taxon>
        <taxon>Vertebrata</taxon>
        <taxon>Euteleostomi</taxon>
        <taxon>Actinopterygii</taxon>
        <taxon>Neopterygii</taxon>
        <taxon>Teleostei</taxon>
        <taxon>Neoteleostei</taxon>
        <taxon>Acanthomorphata</taxon>
        <taxon>Carangaria</taxon>
        <taxon>Pleuronectiformes</taxon>
        <taxon>Pleuronectoidei</taxon>
        <taxon>Soleidae</taxon>
        <taxon>Solea</taxon>
    </lineage>
</organism>
<feature type="compositionally biased region" description="Basic and acidic residues" evidence="1">
    <location>
        <begin position="1012"/>
        <end position="1025"/>
    </location>
</feature>
<feature type="compositionally biased region" description="Polar residues" evidence="1">
    <location>
        <begin position="973"/>
        <end position="984"/>
    </location>
</feature>
<name>A0AAV6T8L7_SOLSE</name>
<feature type="region of interest" description="Disordered" evidence="1">
    <location>
        <begin position="1093"/>
        <end position="1119"/>
    </location>
</feature>
<feature type="region of interest" description="Disordered" evidence="1">
    <location>
        <begin position="927"/>
        <end position="951"/>
    </location>
</feature>
<gene>
    <name evidence="2" type="ORF">JOB18_033205</name>
</gene>
<feature type="compositionally biased region" description="Polar residues" evidence="1">
    <location>
        <begin position="868"/>
        <end position="880"/>
    </location>
</feature>
<protein>
    <submittedName>
        <fullName evidence="2">Uncharacterized protein</fullName>
    </submittedName>
</protein>
<feature type="compositionally biased region" description="Polar residues" evidence="1">
    <location>
        <begin position="727"/>
        <end position="748"/>
    </location>
</feature>
<dbReference type="AlphaFoldDB" id="A0AAV6T8L7"/>
<comment type="caution">
    <text evidence="2">The sequence shown here is derived from an EMBL/GenBank/DDBJ whole genome shotgun (WGS) entry which is preliminary data.</text>
</comment>
<feature type="region of interest" description="Disordered" evidence="1">
    <location>
        <begin position="526"/>
        <end position="749"/>
    </location>
</feature>
<feature type="compositionally biased region" description="Pro residues" evidence="1">
    <location>
        <begin position="606"/>
        <end position="624"/>
    </location>
</feature>
<dbReference type="EMBL" id="JAGKHQ010000001">
    <property type="protein sequence ID" value="KAG7525880.1"/>
    <property type="molecule type" value="Genomic_DNA"/>
</dbReference>
<feature type="region of interest" description="Disordered" evidence="1">
    <location>
        <begin position="313"/>
        <end position="375"/>
    </location>
</feature>
<evidence type="ECO:0000313" key="2">
    <source>
        <dbReference type="EMBL" id="KAG7525880.1"/>
    </source>
</evidence>
<feature type="compositionally biased region" description="Pro residues" evidence="1">
    <location>
        <begin position="713"/>
        <end position="726"/>
    </location>
</feature>
<proteinExistence type="predicted"/>
<sequence>MAYCESGGARILLCLGLLVVASSFCRCRVLSRLKSLGKLKEDSALSQGQVEGSGLRSGRLVIGPNSVQDVKRKGTRTTKKRLRFDTDYQADMVWAEARQAQGQGQGEGFSMPKQDNSAVERLLGLEPKVECTGDSMKLKVHDSASTPGSLFYVDRGSQYSPLPLSKLPPSCGYTMTSTRRDFVLVAPYDGCFVSLQEDNYVLPLRWHGLPVRMSCPLMRPSSPSPPMVTCHCEGMVIRTEWILAVDKIKVNLNGNWEPLMDASSKCGFSVVVHPEGVVISVHYAPCLEKKDGMYTLELTGDGQTKISCPVLFETQPKPTGKDPEKQPEMPGKGVHHTIPPRTPCPQSAVPEVPSIPQNPDVPYQKPKWPKETGQSQLPFYPQSPYFFYPYPDTKPLPTAQPSTSPIPKKTDGLQIKQTLPPFIPPQAPNPQSVVPEVPSIPQNPEVPYQKPNWPKETGQSQLPFYPQSPYFFYPYPDTKLLPTAQPSTSPIPKKTDGLQIKQTVPPFNLPVAPQGQVPLPFFPYTWPPQPEKVPEHPAQTPATQPPPVENPFNPYPYYVKPPNPNHFPAQKPELIPVSPPAIQISNGQRPPNHETPPPQGKYVPNPFNPPPEGPPSSGPVPQKPPVSQEPKGQVYQPFNQLPFWPPVWPQGPFQTRMPPIQENQPAQKPMDKPSYPQAPKTPTEKPAPSEQPPHVKPQNGQFYLPNIYYPLQPQLPQPVTPAPSTQPPKQITTAQPKNDDTASQSPQSGYPYMPPMLCPQVCPSGFSNCCPQIAFHQHLHHFVPPGFGNYLTAPPPQEPSEAATTTQSSTSPHPLTKNEKHPYLLPLDGIHAAPGGVPRDTSNTKPIYPYFIPNKHYSYEPQKEMLENSPQTQTADQYNTPDGPGNPVVPYYIQPTGQQMSQLLPVDMNPPSWHDFMSVIAQYQQQHFANEQSEPSAKKLHQSDEGSIEQTRTKVLSVLDRPLVPYSMLQDDQAPTNSSHSYESGSKKPSHKRTIQPKLESQGYILLQRGPPGREPDRLDSDFHHPNLNPPQENLQRPGWLEKMSNPLPVEYRPRPVDESAIDRSHLVPLSSDGSLSAAHFKSEFIKSLKDMWKPTTHNSNQKKPMVQQRHFSDGAQQD</sequence>
<accession>A0AAV6T8L7</accession>
<dbReference type="Proteomes" id="UP000693946">
    <property type="component" value="Linkage Group LG1"/>
</dbReference>
<reference evidence="2 3" key="1">
    <citation type="journal article" date="2021" name="Sci. Rep.">
        <title>Chromosome anchoring in Senegalese sole (Solea senegalensis) reveals sex-associated markers and genome rearrangements in flatfish.</title>
        <authorList>
            <person name="Guerrero-Cozar I."/>
            <person name="Gomez-Garrido J."/>
            <person name="Berbel C."/>
            <person name="Martinez-Blanch J.F."/>
            <person name="Alioto T."/>
            <person name="Claros M.G."/>
            <person name="Gagnaire P.A."/>
            <person name="Manchado M."/>
        </authorList>
    </citation>
    <scope>NUCLEOTIDE SEQUENCE [LARGE SCALE GENOMIC DNA]</scope>
    <source>
        <strain evidence="2">Sse05_10M</strain>
    </source>
</reference>
<evidence type="ECO:0000313" key="3">
    <source>
        <dbReference type="Proteomes" id="UP000693946"/>
    </source>
</evidence>
<feature type="compositionally biased region" description="Low complexity" evidence="1">
    <location>
        <begin position="799"/>
        <end position="812"/>
    </location>
</feature>
<feature type="compositionally biased region" description="Low complexity" evidence="1">
    <location>
        <begin position="703"/>
        <end position="712"/>
    </location>
</feature>
<feature type="region of interest" description="Disordered" evidence="1">
    <location>
        <begin position="431"/>
        <end position="460"/>
    </location>
</feature>